<dbReference type="PATRIC" id="fig|157687.3.peg.1560"/>
<dbReference type="OrthoDB" id="82905at2"/>
<protein>
    <submittedName>
        <fullName evidence="2">Uncharacterized protein</fullName>
    </submittedName>
</protein>
<dbReference type="Proteomes" id="UP000070483">
    <property type="component" value="Unassembled WGS sequence"/>
</dbReference>
<name>A0A134A6G9_9FUSO</name>
<accession>A0A134A6G9</accession>
<dbReference type="PROSITE" id="PS50890">
    <property type="entry name" value="PUA"/>
    <property type="match status" value="1"/>
</dbReference>
<dbReference type="AlphaFoldDB" id="A0A134A6G9"/>
<proteinExistence type="predicted"/>
<feature type="region of interest" description="Disordered" evidence="1">
    <location>
        <begin position="320"/>
        <end position="397"/>
    </location>
</feature>
<dbReference type="EMBL" id="LSDD01000113">
    <property type="protein sequence ID" value="KXB63308.1"/>
    <property type="molecule type" value="Genomic_DNA"/>
</dbReference>
<feature type="compositionally biased region" description="Basic and acidic residues" evidence="1">
    <location>
        <begin position="378"/>
        <end position="388"/>
    </location>
</feature>
<keyword evidence="3" id="KW-1185">Reference proteome</keyword>
<sequence>MAESIENTQNNGVNDNYYILWDRYAKVTFKVKNGDETEEIEFERFQVENGVDYSPDFEIQTEFDITESTNIAKIVIYNLTDEMIKKLKKGVEVVIEAGYWNDGVNKDIGVIYKGIIESLKGSWSNADKKFEITCNTYNDEYKDTKINLKTGKGTKASTIIKLILSKLDKLKAGAIELGKDIDYKDGKTMHNNVKHIFKEIAKDTKSVFFITNGVVTFQPRDKINRGILEFDPNRFQDVKENDGTYTLKSIFDHRFQEGFKINLDLKKEFEQLEIKGEYLITKGKHVINFKSDAYTELEIKTKFDEEEAKKANEIEIVSGKKGKNEKASKNKKKKAKEKDDKKSKKNEKNTKKTSKKENEVKKSNNTETKKTTTKSSGNKKEKDWDRIVRTYGVGGKK</sequence>
<gene>
    <name evidence="2" type="ORF">HMPREF3180_01568</name>
</gene>
<dbReference type="RefSeq" id="WP_060918210.1">
    <property type="nucleotide sequence ID" value="NZ_KQ960091.1"/>
</dbReference>
<organism evidence="2 3">
    <name type="scientific">Leptotrichia wadei</name>
    <dbReference type="NCBI Taxonomy" id="157687"/>
    <lineage>
        <taxon>Bacteria</taxon>
        <taxon>Fusobacteriati</taxon>
        <taxon>Fusobacteriota</taxon>
        <taxon>Fusobacteriia</taxon>
        <taxon>Fusobacteriales</taxon>
        <taxon>Leptotrichiaceae</taxon>
        <taxon>Leptotrichia</taxon>
    </lineage>
</organism>
<comment type="caution">
    <text evidence="2">The sequence shown here is derived from an EMBL/GenBank/DDBJ whole genome shotgun (WGS) entry which is preliminary data.</text>
</comment>
<evidence type="ECO:0000313" key="2">
    <source>
        <dbReference type="EMBL" id="KXB63308.1"/>
    </source>
</evidence>
<dbReference type="STRING" id="157687.HMPREF3180_01568"/>
<feature type="compositionally biased region" description="Basic and acidic residues" evidence="1">
    <location>
        <begin position="336"/>
        <end position="370"/>
    </location>
</feature>
<evidence type="ECO:0000256" key="1">
    <source>
        <dbReference type="SAM" id="MobiDB-lite"/>
    </source>
</evidence>
<evidence type="ECO:0000313" key="3">
    <source>
        <dbReference type="Proteomes" id="UP000070483"/>
    </source>
</evidence>
<reference evidence="3" key="1">
    <citation type="submission" date="2016-01" db="EMBL/GenBank/DDBJ databases">
        <authorList>
            <person name="Mitreva M."/>
            <person name="Pepin K.H."/>
            <person name="Mihindukulasuriya K.A."/>
            <person name="Fulton R."/>
            <person name="Fronick C."/>
            <person name="O'Laughlin M."/>
            <person name="Miner T."/>
            <person name="Herter B."/>
            <person name="Rosa B.A."/>
            <person name="Cordes M."/>
            <person name="Tomlinson C."/>
            <person name="Wollam A."/>
            <person name="Palsikar V.B."/>
            <person name="Mardis E.R."/>
            <person name="Wilson R.K."/>
        </authorList>
    </citation>
    <scope>NUCLEOTIDE SEQUENCE [LARGE SCALE GENOMIC DNA]</scope>
    <source>
        <strain evidence="3">KA00185</strain>
    </source>
</reference>